<dbReference type="PATRIC" id="fig|1544798.3.peg.4043"/>
<dbReference type="AlphaFoldDB" id="A0A0D8JA62"/>
<proteinExistence type="predicted"/>
<dbReference type="InterPro" id="IPR002060">
    <property type="entry name" value="Squ/phyt_synthse"/>
</dbReference>
<dbReference type="GO" id="GO:0004311">
    <property type="term" value="F:geranylgeranyl diphosphate synthase activity"/>
    <property type="evidence" value="ECO:0007669"/>
    <property type="project" value="InterPro"/>
</dbReference>
<dbReference type="PANTHER" id="PTHR31480">
    <property type="entry name" value="BIFUNCTIONAL LYCOPENE CYCLASE/PHYTOENE SYNTHASE"/>
    <property type="match status" value="1"/>
</dbReference>
<dbReference type="EMBL" id="JRHC01000005">
    <property type="protein sequence ID" value="KJF42688.1"/>
    <property type="molecule type" value="Genomic_DNA"/>
</dbReference>
<evidence type="ECO:0000313" key="1">
    <source>
        <dbReference type="EMBL" id="KJF42688.1"/>
    </source>
</evidence>
<protein>
    <submittedName>
        <fullName evidence="1">Phytoene synthase</fullName>
    </submittedName>
</protein>
<keyword evidence="2" id="KW-1185">Reference proteome</keyword>
<dbReference type="Pfam" id="PF00494">
    <property type="entry name" value="SQS_PSY"/>
    <property type="match status" value="1"/>
</dbReference>
<name>A0A0D8JA62_9BACT</name>
<dbReference type="SFLD" id="SFLDG01018">
    <property type="entry name" value="Squalene/Phytoene_Synthase_Lik"/>
    <property type="match status" value="1"/>
</dbReference>
<dbReference type="SUPFAM" id="SSF48576">
    <property type="entry name" value="Terpenoid synthases"/>
    <property type="match status" value="1"/>
</dbReference>
<dbReference type="InterPro" id="IPR044843">
    <property type="entry name" value="Trans_IPPS_bact-type"/>
</dbReference>
<dbReference type="STRING" id="1544798.LH29_19340"/>
<organism evidence="1 2">
    <name type="scientific">Draconibacterium sediminis</name>
    <dbReference type="NCBI Taxonomy" id="1544798"/>
    <lineage>
        <taxon>Bacteria</taxon>
        <taxon>Pseudomonadati</taxon>
        <taxon>Bacteroidota</taxon>
        <taxon>Bacteroidia</taxon>
        <taxon>Marinilabiliales</taxon>
        <taxon>Prolixibacteraceae</taxon>
        <taxon>Draconibacterium</taxon>
    </lineage>
</organism>
<reference evidence="1 2" key="1">
    <citation type="submission" date="2014-09" db="EMBL/GenBank/DDBJ databases">
        <title>Draft Genome Sequence of Draconibacterium sp. JN14CK-3.</title>
        <authorList>
            <person name="Dong C."/>
            <person name="Lai Q."/>
            <person name="Shao Z."/>
        </authorList>
    </citation>
    <scope>NUCLEOTIDE SEQUENCE [LARGE SCALE GENOMIC DNA]</scope>
    <source>
        <strain evidence="1 2">JN14CK-3</strain>
    </source>
</reference>
<dbReference type="SFLD" id="SFLDG01212">
    <property type="entry name" value="Phytoene_synthase_like"/>
    <property type="match status" value="1"/>
</dbReference>
<dbReference type="SFLD" id="SFLDS00005">
    <property type="entry name" value="Isoprenoid_Synthase_Type_I"/>
    <property type="match status" value="1"/>
</dbReference>
<gene>
    <name evidence="1" type="ORF">LH29_19340</name>
</gene>
<dbReference type="Proteomes" id="UP000032544">
    <property type="component" value="Unassembled WGS sequence"/>
</dbReference>
<dbReference type="RefSeq" id="WP_045032586.1">
    <property type="nucleotide sequence ID" value="NZ_JRHC01000005.1"/>
</dbReference>
<dbReference type="Gene3D" id="1.10.600.10">
    <property type="entry name" value="Farnesyl Diphosphate Synthase"/>
    <property type="match status" value="1"/>
</dbReference>
<dbReference type="InterPro" id="IPR008949">
    <property type="entry name" value="Isoprenoid_synthase_dom_sf"/>
</dbReference>
<accession>A0A0D8JA62</accession>
<sequence length="278" mass="32213">MKLYNACSIKISKVVTCSYSTSFSYATSLLQKPHRDAIYSIYGFVRLADEIVDTFHENDKAYLLNKFEEDFKDAMKRGISLNPVLQAFQDTVKKYKISMAHVEAFLTSMRYDLEKKEYKTKLEANQYIYGSADVVGLMCLKVFCDGDQEKFDELVTPAMKLGSAFQKVNFLRDLREDTETLGRTYFAELCSKEFCDEEKKRIVKDIEADFKTAYEGIKKLPGKSKLAVLLAYYYYRLLLNKLRETPASEILQNRVRIPNYKKMLIMVKAKTLYNLGLV</sequence>
<dbReference type="OrthoDB" id="9787280at2"/>
<evidence type="ECO:0000313" key="2">
    <source>
        <dbReference type="Proteomes" id="UP000032544"/>
    </source>
</evidence>
<comment type="caution">
    <text evidence="1">The sequence shown here is derived from an EMBL/GenBank/DDBJ whole genome shotgun (WGS) entry which is preliminary data.</text>
</comment>